<reference evidence="2 3" key="1">
    <citation type="submission" date="2019-08" db="EMBL/GenBank/DDBJ databases">
        <title>Draft genome sequences of two oriental melons (Cucumis melo L. var makuwa).</title>
        <authorList>
            <person name="Kwon S.-Y."/>
        </authorList>
    </citation>
    <scope>NUCLEOTIDE SEQUENCE [LARGE SCALE GENOMIC DNA]</scope>
    <source>
        <strain evidence="3">cv. Chang Bougi</strain>
        <tissue evidence="2">Leaf</tissue>
    </source>
</reference>
<evidence type="ECO:0000256" key="1">
    <source>
        <dbReference type="SAM" id="MobiDB-lite"/>
    </source>
</evidence>
<dbReference type="PANTHER" id="PTHR14386:SF2">
    <property type="entry name" value="PROTEIN FAM204A"/>
    <property type="match status" value="1"/>
</dbReference>
<evidence type="ECO:0000313" key="3">
    <source>
        <dbReference type="Proteomes" id="UP000321947"/>
    </source>
</evidence>
<proteinExistence type="predicted"/>
<protein>
    <submittedName>
        <fullName evidence="2">Uncharacterized protein</fullName>
    </submittedName>
</protein>
<gene>
    <name evidence="2" type="ORF">E5676_scaffold453G001700</name>
</gene>
<accession>A0A5D3C4A2</accession>
<name>A0A5D3C4A2_CUCMM</name>
<feature type="compositionally biased region" description="Polar residues" evidence="1">
    <location>
        <begin position="62"/>
        <end position="75"/>
    </location>
</feature>
<sequence>MEDGEEYESRGLANASSSSLQPNFKPKRVTKEQLSKFQELQRRRLQIKSRSKIRKNTKDATGKSQIKHLNTSNEVNEAEHSRLSNSDVDFGEKSSLVQDDKTKTTLSSKKLHKLHWGPELCGNLLGVDGEEWIKDREAVANS</sequence>
<dbReference type="InterPro" id="IPR037690">
    <property type="entry name" value="FAM204A"/>
</dbReference>
<dbReference type="Proteomes" id="UP000321947">
    <property type="component" value="Unassembled WGS sequence"/>
</dbReference>
<feature type="compositionally biased region" description="Basic residues" evidence="1">
    <location>
        <begin position="43"/>
        <end position="55"/>
    </location>
</feature>
<feature type="compositionally biased region" description="Basic and acidic residues" evidence="1">
    <location>
        <begin position="29"/>
        <end position="42"/>
    </location>
</feature>
<evidence type="ECO:0000313" key="2">
    <source>
        <dbReference type="EMBL" id="TYK06677.1"/>
    </source>
</evidence>
<organism evidence="2 3">
    <name type="scientific">Cucumis melo var. makuwa</name>
    <name type="common">Oriental melon</name>
    <dbReference type="NCBI Taxonomy" id="1194695"/>
    <lineage>
        <taxon>Eukaryota</taxon>
        <taxon>Viridiplantae</taxon>
        <taxon>Streptophyta</taxon>
        <taxon>Embryophyta</taxon>
        <taxon>Tracheophyta</taxon>
        <taxon>Spermatophyta</taxon>
        <taxon>Magnoliopsida</taxon>
        <taxon>eudicotyledons</taxon>
        <taxon>Gunneridae</taxon>
        <taxon>Pentapetalae</taxon>
        <taxon>rosids</taxon>
        <taxon>fabids</taxon>
        <taxon>Cucurbitales</taxon>
        <taxon>Cucurbitaceae</taxon>
        <taxon>Benincaseae</taxon>
        <taxon>Cucumis</taxon>
    </lineage>
</organism>
<feature type="region of interest" description="Disordered" evidence="1">
    <location>
        <begin position="1"/>
        <end position="95"/>
    </location>
</feature>
<dbReference type="PANTHER" id="PTHR14386">
    <property type="entry name" value="PROTEIN FAM204A"/>
    <property type="match status" value="1"/>
</dbReference>
<dbReference type="AlphaFoldDB" id="A0A5D3C4A2"/>
<dbReference type="EMBL" id="SSTD01013395">
    <property type="protein sequence ID" value="TYK06677.1"/>
    <property type="molecule type" value="Genomic_DNA"/>
</dbReference>
<comment type="caution">
    <text evidence="2">The sequence shown here is derived from an EMBL/GenBank/DDBJ whole genome shotgun (WGS) entry which is preliminary data.</text>
</comment>